<dbReference type="PANTHER" id="PTHR11183">
    <property type="entry name" value="GLYCOGENIN SUBFAMILY MEMBER"/>
    <property type="match status" value="1"/>
</dbReference>
<protein>
    <submittedName>
        <fullName evidence="1">Glycosyltransferase family 8 protein</fullName>
    </submittedName>
</protein>
<dbReference type="Gene3D" id="3.90.550.10">
    <property type="entry name" value="Spore Coat Polysaccharide Biosynthesis Protein SpsA, Chain A"/>
    <property type="match status" value="1"/>
</dbReference>
<dbReference type="InterPro" id="IPR050587">
    <property type="entry name" value="GNT1/Glycosyltrans_8"/>
</dbReference>
<dbReference type="SUPFAM" id="SSF53448">
    <property type="entry name" value="Nucleotide-diphospho-sugar transferases"/>
    <property type="match status" value="1"/>
</dbReference>
<dbReference type="AlphaFoldDB" id="A0A8E2ECI0"/>
<evidence type="ECO:0000313" key="1">
    <source>
        <dbReference type="EMBL" id="OCK81505.1"/>
    </source>
</evidence>
<evidence type="ECO:0000313" key="2">
    <source>
        <dbReference type="Proteomes" id="UP000250266"/>
    </source>
</evidence>
<name>A0A8E2ECI0_9PEZI</name>
<dbReference type="InterPro" id="IPR029044">
    <property type="entry name" value="Nucleotide-diphossugar_trans"/>
</dbReference>
<dbReference type="EMBL" id="KV744919">
    <property type="protein sequence ID" value="OCK81505.1"/>
    <property type="molecule type" value="Genomic_DNA"/>
</dbReference>
<keyword evidence="1" id="KW-0808">Transferase</keyword>
<dbReference type="Proteomes" id="UP000250266">
    <property type="component" value="Unassembled WGS sequence"/>
</dbReference>
<dbReference type="OrthoDB" id="2014201at2759"/>
<proteinExistence type="predicted"/>
<keyword evidence="2" id="KW-1185">Reference proteome</keyword>
<gene>
    <name evidence="1" type="ORF">K432DRAFT_381298</name>
</gene>
<reference evidence="1 2" key="1">
    <citation type="journal article" date="2016" name="Nat. Commun.">
        <title>Ectomycorrhizal ecology is imprinted in the genome of the dominant symbiotic fungus Cenococcum geophilum.</title>
        <authorList>
            <consortium name="DOE Joint Genome Institute"/>
            <person name="Peter M."/>
            <person name="Kohler A."/>
            <person name="Ohm R.A."/>
            <person name="Kuo A."/>
            <person name="Krutzmann J."/>
            <person name="Morin E."/>
            <person name="Arend M."/>
            <person name="Barry K.W."/>
            <person name="Binder M."/>
            <person name="Choi C."/>
            <person name="Clum A."/>
            <person name="Copeland A."/>
            <person name="Grisel N."/>
            <person name="Haridas S."/>
            <person name="Kipfer T."/>
            <person name="LaButti K."/>
            <person name="Lindquist E."/>
            <person name="Lipzen A."/>
            <person name="Maire R."/>
            <person name="Meier B."/>
            <person name="Mihaltcheva S."/>
            <person name="Molinier V."/>
            <person name="Murat C."/>
            <person name="Poggeler S."/>
            <person name="Quandt C.A."/>
            <person name="Sperisen C."/>
            <person name="Tritt A."/>
            <person name="Tisserant E."/>
            <person name="Crous P.W."/>
            <person name="Henrissat B."/>
            <person name="Nehls U."/>
            <person name="Egli S."/>
            <person name="Spatafora J.W."/>
            <person name="Grigoriev I.V."/>
            <person name="Martin F.M."/>
        </authorList>
    </citation>
    <scope>NUCLEOTIDE SEQUENCE [LARGE SCALE GENOMIC DNA]</scope>
    <source>
        <strain evidence="1 2">CBS 459.81</strain>
    </source>
</reference>
<accession>A0A8E2ECI0</accession>
<organism evidence="1 2">
    <name type="scientific">Lepidopterella palustris CBS 459.81</name>
    <dbReference type="NCBI Taxonomy" id="1314670"/>
    <lineage>
        <taxon>Eukaryota</taxon>
        <taxon>Fungi</taxon>
        <taxon>Dikarya</taxon>
        <taxon>Ascomycota</taxon>
        <taxon>Pezizomycotina</taxon>
        <taxon>Dothideomycetes</taxon>
        <taxon>Pleosporomycetidae</taxon>
        <taxon>Mytilinidiales</taxon>
        <taxon>Argynnaceae</taxon>
        <taxon>Lepidopterella</taxon>
    </lineage>
</organism>
<dbReference type="GO" id="GO:0016740">
    <property type="term" value="F:transferase activity"/>
    <property type="evidence" value="ECO:0007669"/>
    <property type="project" value="UniProtKB-KW"/>
</dbReference>
<sequence length="380" mass="43624">MPTGKRSDDHPRYGKPHGEGPFKWPLRRSRTLAIIGLIILYLIYHTSRRPSPFGNAYNPGNVDWSQFAYSLYATDSATVCHAVLVFEALERLGSRADRVLFYPEYWDTVVESAIDRDSQLLIVARDQYHVKLHPVKLLSVEGLRTPKQPKQTWDYSVTKFLAFGLTQYDRILHLDSDITLLQHLDDLFFLPSTPIAMPRAYWTDHRPWPLTSLLMLLEPSTVELDAFKASIKAGASATNSNAQKYDMDLLNDRFADSALVLPHRPYALLTGEFRSHNHSAYMGNDRGEWDPDRILKEAKLIHFSDWPLPKPWIMWPSEGLAEMQPDCGGSRQGTCRERVIWKSLYDDFRQRRRDICKLLSVPAPDWAAIVGKEKVANQTQ</sequence>